<dbReference type="Proteomes" id="UP000199474">
    <property type="component" value="Unassembled WGS sequence"/>
</dbReference>
<dbReference type="STRING" id="640948.SAMN05216238_101425"/>
<dbReference type="GO" id="GO:0016020">
    <property type="term" value="C:membrane"/>
    <property type="evidence" value="ECO:0007669"/>
    <property type="project" value="UniProtKB-SubCell"/>
</dbReference>
<dbReference type="PANTHER" id="PTHR35789:SF1">
    <property type="entry name" value="SPORE GERMINATION PROTEIN B3"/>
    <property type="match status" value="1"/>
</dbReference>
<proteinExistence type="inferred from homology"/>
<sequence length="356" mass="40403">MNLKYIVAFGLVITSLLINVSMPSKVIDKINMITVSGYDKAEQNRIKETVVAPTYLEQGTVEDHVYTTSADTVYGNRVKLNSKASEQLLNGKLRVAFYSEELAKQGLKTPIEFLTRDTSIDSNLFLAITKVPAVELINTVKTKKGKGVYFEDLFEHNIIHGNLPDVSLKTFEDSLKGETSDPFLPMFGIEGETAKLESLAFFKDDRLVDTLPITQADVFKMLYENVGDGTYQYKSDDYNISVENMESTRKITAEKKNGSPEMTLDVRMTGVVREYTGEQVMDQKSKIETDIAQDFTEKANRIIKSFQELNIDPLKLEDFFKSKHRSYNQDQFKEDYSDMTIKVKADMRLTGTGTRR</sequence>
<accession>A0A1I1SH67</accession>
<organism evidence="10 11">
    <name type="scientific">Lentibacillus persicus</name>
    <dbReference type="NCBI Taxonomy" id="640948"/>
    <lineage>
        <taxon>Bacteria</taxon>
        <taxon>Bacillati</taxon>
        <taxon>Bacillota</taxon>
        <taxon>Bacilli</taxon>
        <taxon>Bacillales</taxon>
        <taxon>Bacillaceae</taxon>
        <taxon>Lentibacillus</taxon>
    </lineage>
</organism>
<evidence type="ECO:0000313" key="10">
    <source>
        <dbReference type="EMBL" id="SFD45827.1"/>
    </source>
</evidence>
<dbReference type="Gene3D" id="3.30.300.210">
    <property type="entry name" value="Nutrient germinant receptor protein C, domain 3"/>
    <property type="match status" value="1"/>
</dbReference>
<evidence type="ECO:0000256" key="1">
    <source>
        <dbReference type="ARBA" id="ARBA00004635"/>
    </source>
</evidence>
<dbReference type="Pfam" id="PF25198">
    <property type="entry name" value="Spore_GerAC_N"/>
    <property type="match status" value="1"/>
</dbReference>
<dbReference type="InterPro" id="IPR057336">
    <property type="entry name" value="GerAC_N"/>
</dbReference>
<evidence type="ECO:0000256" key="5">
    <source>
        <dbReference type="ARBA" id="ARBA00023136"/>
    </source>
</evidence>
<name>A0A1I1SH67_9BACI</name>
<dbReference type="OrthoDB" id="2592518at2"/>
<evidence type="ECO:0000256" key="2">
    <source>
        <dbReference type="ARBA" id="ARBA00007886"/>
    </source>
</evidence>
<dbReference type="InterPro" id="IPR008844">
    <property type="entry name" value="Spore_GerAC-like"/>
</dbReference>
<dbReference type="AlphaFoldDB" id="A0A1I1SH67"/>
<dbReference type="NCBIfam" id="TIGR02887">
    <property type="entry name" value="spore_ger_x_C"/>
    <property type="match status" value="1"/>
</dbReference>
<dbReference type="GO" id="GO:0009847">
    <property type="term" value="P:spore germination"/>
    <property type="evidence" value="ECO:0007669"/>
    <property type="project" value="InterPro"/>
</dbReference>
<evidence type="ECO:0000256" key="6">
    <source>
        <dbReference type="ARBA" id="ARBA00023139"/>
    </source>
</evidence>
<dbReference type="Pfam" id="PF05504">
    <property type="entry name" value="Spore_GerAC"/>
    <property type="match status" value="1"/>
</dbReference>
<protein>
    <submittedName>
        <fullName evidence="10">Germination protein, Ger(X)C family</fullName>
    </submittedName>
</protein>
<evidence type="ECO:0000313" key="11">
    <source>
        <dbReference type="Proteomes" id="UP000199474"/>
    </source>
</evidence>
<keyword evidence="4" id="KW-0732">Signal</keyword>
<evidence type="ECO:0000256" key="7">
    <source>
        <dbReference type="ARBA" id="ARBA00023288"/>
    </source>
</evidence>
<dbReference type="InterPro" id="IPR046953">
    <property type="entry name" value="Spore_GerAC-like_C"/>
</dbReference>
<evidence type="ECO:0000256" key="3">
    <source>
        <dbReference type="ARBA" id="ARBA00022544"/>
    </source>
</evidence>
<keyword evidence="7" id="KW-0449">Lipoprotein</keyword>
<reference evidence="11" key="1">
    <citation type="submission" date="2016-10" db="EMBL/GenBank/DDBJ databases">
        <authorList>
            <person name="Varghese N."/>
            <person name="Submissions S."/>
        </authorList>
    </citation>
    <scope>NUCLEOTIDE SEQUENCE [LARGE SCALE GENOMIC DNA]</scope>
    <source>
        <strain evidence="11">DSM 22530</strain>
    </source>
</reference>
<evidence type="ECO:0000259" key="9">
    <source>
        <dbReference type="Pfam" id="PF25198"/>
    </source>
</evidence>
<comment type="subcellular location">
    <subcellularLocation>
        <location evidence="1">Membrane</location>
        <topology evidence="1">Lipid-anchor</topology>
    </subcellularLocation>
</comment>
<dbReference type="PANTHER" id="PTHR35789">
    <property type="entry name" value="SPORE GERMINATION PROTEIN B3"/>
    <property type="match status" value="1"/>
</dbReference>
<keyword evidence="6" id="KW-0564">Palmitate</keyword>
<feature type="domain" description="Spore germination protein N-terminal" evidence="9">
    <location>
        <begin position="24"/>
        <end position="187"/>
    </location>
</feature>
<comment type="similarity">
    <text evidence="2">Belongs to the GerABKC lipoprotein family.</text>
</comment>
<keyword evidence="11" id="KW-1185">Reference proteome</keyword>
<dbReference type="EMBL" id="FOMR01000001">
    <property type="protein sequence ID" value="SFD45827.1"/>
    <property type="molecule type" value="Genomic_DNA"/>
</dbReference>
<evidence type="ECO:0000259" key="8">
    <source>
        <dbReference type="Pfam" id="PF05504"/>
    </source>
</evidence>
<dbReference type="RefSeq" id="WP_090080528.1">
    <property type="nucleotide sequence ID" value="NZ_FOMR01000001.1"/>
</dbReference>
<dbReference type="InterPro" id="IPR038501">
    <property type="entry name" value="Spore_GerAC_C_sf"/>
</dbReference>
<evidence type="ECO:0000256" key="4">
    <source>
        <dbReference type="ARBA" id="ARBA00022729"/>
    </source>
</evidence>
<gene>
    <name evidence="10" type="ORF">SAMN05216238_101425</name>
</gene>
<keyword evidence="3" id="KW-0309">Germination</keyword>
<keyword evidence="5" id="KW-0472">Membrane</keyword>
<feature type="domain" description="Spore germination GerAC-like C-terminal" evidence="8">
    <location>
        <begin position="199"/>
        <end position="353"/>
    </location>
</feature>